<protein>
    <submittedName>
        <fullName evidence="2">Uncharacterized protein</fullName>
    </submittedName>
</protein>
<reference evidence="2 3" key="1">
    <citation type="submission" date="2013-09" db="EMBL/GenBank/DDBJ databases">
        <title>Genome sequencing of Phaeobacter antarcticus sp. nov. SM1211.</title>
        <authorList>
            <person name="Zhang X.-Y."/>
            <person name="Liu C."/>
            <person name="Chen X.-L."/>
            <person name="Xie B.-B."/>
            <person name="Qin Q.-L."/>
            <person name="Rong J.-C."/>
            <person name="Zhang Y.-Z."/>
        </authorList>
    </citation>
    <scope>NUCLEOTIDE SEQUENCE [LARGE SCALE GENOMIC DNA]</scope>
    <source>
        <strain evidence="2 3">SM1211</strain>
    </source>
</reference>
<sequence length="197" mass="21194">MPSPTNLTIHRRYRGCRLGSLIRHIETRSVATVGAVMLGLVGAEQVRSGAGSCSVRRRVEEGRAGSVRSTLSRLSMPQSPQPTGPIIERRRGAGVGGGREPEARLKPLGVMHDLDFAQLGAVTDHALGQGKAAGEILQIGWAGHHHAQRHRVADERHRHLAYQGIERCVGEVGGLQGHATTSTGVPLKAGVWEFFSW</sequence>
<evidence type="ECO:0000313" key="3">
    <source>
        <dbReference type="Proteomes" id="UP000231259"/>
    </source>
</evidence>
<comment type="caution">
    <text evidence="2">The sequence shown here is derived from an EMBL/GenBank/DDBJ whole genome shotgun (WGS) entry which is preliminary data.</text>
</comment>
<gene>
    <name evidence="2" type="ORF">P775_23315</name>
</gene>
<evidence type="ECO:0000313" key="2">
    <source>
        <dbReference type="EMBL" id="PIL17707.1"/>
    </source>
</evidence>
<organism evidence="2 3">
    <name type="scientific">Puniceibacterium antarcticum</name>
    <dbReference type="NCBI Taxonomy" id="1206336"/>
    <lineage>
        <taxon>Bacteria</taxon>
        <taxon>Pseudomonadati</taxon>
        <taxon>Pseudomonadota</taxon>
        <taxon>Alphaproteobacteria</taxon>
        <taxon>Rhodobacterales</taxon>
        <taxon>Paracoccaceae</taxon>
        <taxon>Puniceibacterium</taxon>
    </lineage>
</organism>
<dbReference type="AlphaFoldDB" id="A0A2G8R846"/>
<feature type="region of interest" description="Disordered" evidence="1">
    <location>
        <begin position="64"/>
        <end position="99"/>
    </location>
</feature>
<accession>A0A2G8R846</accession>
<name>A0A2G8R846_9RHOB</name>
<dbReference type="Proteomes" id="UP000231259">
    <property type="component" value="Unassembled WGS sequence"/>
</dbReference>
<feature type="compositionally biased region" description="Polar residues" evidence="1">
    <location>
        <begin position="67"/>
        <end position="78"/>
    </location>
</feature>
<proteinExistence type="predicted"/>
<dbReference type="EMBL" id="AWWI01000158">
    <property type="protein sequence ID" value="PIL17707.1"/>
    <property type="molecule type" value="Genomic_DNA"/>
</dbReference>
<evidence type="ECO:0000256" key="1">
    <source>
        <dbReference type="SAM" id="MobiDB-lite"/>
    </source>
</evidence>
<keyword evidence="3" id="KW-1185">Reference proteome</keyword>